<evidence type="ECO:0000256" key="6">
    <source>
        <dbReference type="ARBA" id="ARBA00023136"/>
    </source>
</evidence>
<dbReference type="Gene3D" id="3.30.70.1230">
    <property type="entry name" value="Nucleotide cyclase"/>
    <property type="match status" value="1"/>
</dbReference>
<dbReference type="PROSITE" id="PS50125">
    <property type="entry name" value="GUANYLATE_CYCLASE_2"/>
    <property type="match status" value="1"/>
</dbReference>
<evidence type="ECO:0000256" key="7">
    <source>
        <dbReference type="SAM" id="Phobius"/>
    </source>
</evidence>
<gene>
    <name evidence="10" type="ORF">OG579_18430</name>
</gene>
<reference evidence="10 11" key="1">
    <citation type="submission" date="2022-10" db="EMBL/GenBank/DDBJ databases">
        <title>The complete genomes of actinobacterial strains from the NBC collection.</title>
        <authorList>
            <person name="Joergensen T.S."/>
            <person name="Alvarez Arevalo M."/>
            <person name="Sterndorff E.B."/>
            <person name="Faurdal D."/>
            <person name="Vuksanovic O."/>
            <person name="Mourched A.-S."/>
            <person name="Charusanti P."/>
            <person name="Shaw S."/>
            <person name="Blin K."/>
            <person name="Weber T."/>
        </authorList>
    </citation>
    <scope>NUCLEOTIDE SEQUENCE [LARGE SCALE GENOMIC DNA]</scope>
    <source>
        <strain evidence="10 11">NBC_00319</strain>
    </source>
</reference>
<dbReference type="GO" id="GO:0035556">
    <property type="term" value="P:intracellular signal transduction"/>
    <property type="evidence" value="ECO:0007669"/>
    <property type="project" value="InterPro"/>
</dbReference>
<keyword evidence="3" id="KW-1003">Cell membrane</keyword>
<dbReference type="EMBL" id="CP108021">
    <property type="protein sequence ID" value="WUM19653.1"/>
    <property type="molecule type" value="Genomic_DNA"/>
</dbReference>
<dbReference type="Gene3D" id="6.10.340.10">
    <property type="match status" value="1"/>
</dbReference>
<keyword evidence="11" id="KW-1185">Reference proteome</keyword>
<dbReference type="RefSeq" id="WP_328857124.1">
    <property type="nucleotide sequence ID" value="NZ_CP108021.1"/>
</dbReference>
<dbReference type="PROSITE" id="PS50885">
    <property type="entry name" value="HAMP"/>
    <property type="match status" value="1"/>
</dbReference>
<dbReference type="SUPFAM" id="SSF158472">
    <property type="entry name" value="HAMP domain-like"/>
    <property type="match status" value="1"/>
</dbReference>
<evidence type="ECO:0000256" key="3">
    <source>
        <dbReference type="ARBA" id="ARBA00022475"/>
    </source>
</evidence>
<dbReference type="KEGG" id="whr:OG579_18430"/>
<feature type="transmembrane region" description="Helical" evidence="7">
    <location>
        <begin position="100"/>
        <end position="121"/>
    </location>
</feature>
<evidence type="ECO:0000259" key="9">
    <source>
        <dbReference type="PROSITE" id="PS50885"/>
    </source>
</evidence>
<dbReference type="PANTHER" id="PTHR43081">
    <property type="entry name" value="ADENYLATE CYCLASE, TERMINAL-DIFFERENTIATION SPECIFIC-RELATED"/>
    <property type="match status" value="1"/>
</dbReference>
<dbReference type="CDD" id="cd06225">
    <property type="entry name" value="HAMP"/>
    <property type="match status" value="1"/>
</dbReference>
<feature type="transmembrane region" description="Helical" evidence="7">
    <location>
        <begin position="178"/>
        <end position="203"/>
    </location>
</feature>
<dbReference type="PANTHER" id="PTHR43081:SF17">
    <property type="entry name" value="BLL5647 PROTEIN"/>
    <property type="match status" value="1"/>
</dbReference>
<evidence type="ECO:0000256" key="2">
    <source>
        <dbReference type="ARBA" id="ARBA00005381"/>
    </source>
</evidence>
<feature type="transmembrane region" description="Helical" evidence="7">
    <location>
        <begin position="271"/>
        <end position="291"/>
    </location>
</feature>
<dbReference type="SMART" id="SM00304">
    <property type="entry name" value="HAMP"/>
    <property type="match status" value="1"/>
</dbReference>
<dbReference type="SUPFAM" id="SSF55073">
    <property type="entry name" value="Nucleotide cyclase"/>
    <property type="match status" value="1"/>
</dbReference>
<keyword evidence="6 7" id="KW-0472">Membrane</keyword>
<protein>
    <submittedName>
        <fullName evidence="10">Adenylate/guanylate cyclase domain-containing protein</fullName>
    </submittedName>
</protein>
<evidence type="ECO:0000313" key="11">
    <source>
        <dbReference type="Proteomes" id="UP001432128"/>
    </source>
</evidence>
<evidence type="ECO:0000256" key="4">
    <source>
        <dbReference type="ARBA" id="ARBA00022692"/>
    </source>
</evidence>
<dbReference type="Proteomes" id="UP001432128">
    <property type="component" value="Chromosome"/>
</dbReference>
<dbReference type="Pfam" id="PF00672">
    <property type="entry name" value="HAMP"/>
    <property type="match status" value="1"/>
</dbReference>
<dbReference type="GO" id="GO:0004016">
    <property type="term" value="F:adenylate cyclase activity"/>
    <property type="evidence" value="ECO:0007669"/>
    <property type="project" value="UniProtKB-ARBA"/>
</dbReference>
<organism evidence="10 11">
    <name type="scientific">Williamsia herbipolensis</name>
    <dbReference type="NCBI Taxonomy" id="1603258"/>
    <lineage>
        <taxon>Bacteria</taxon>
        <taxon>Bacillati</taxon>
        <taxon>Actinomycetota</taxon>
        <taxon>Actinomycetes</taxon>
        <taxon>Mycobacteriales</taxon>
        <taxon>Nocardiaceae</taxon>
        <taxon>Williamsia</taxon>
    </lineage>
</organism>
<accession>A0AAU4K0Z5</accession>
<evidence type="ECO:0000256" key="5">
    <source>
        <dbReference type="ARBA" id="ARBA00022989"/>
    </source>
</evidence>
<feature type="domain" description="HAMP" evidence="9">
    <location>
        <begin position="289"/>
        <end position="341"/>
    </location>
</feature>
<comment type="similarity">
    <text evidence="2">Belongs to the adenylyl cyclase class-3 family.</text>
</comment>
<name>A0AAU4K0Z5_9NOCA</name>
<feature type="transmembrane region" description="Helical" evidence="7">
    <location>
        <begin position="231"/>
        <end position="251"/>
    </location>
</feature>
<dbReference type="InterPro" id="IPR029787">
    <property type="entry name" value="Nucleotide_cyclase"/>
</dbReference>
<sequence>MTGRATARVRRLGGRSTRERLLNPSRLPGFGLVRSVAGDYPFAGRDWESIDPAERRTVARRLMTIAVLGIVVANVAVGIETVILVALVTSGGDLSLISEAKTSIVAVTLALIVGVVVDLIAGVSMVRPQTAWFTSGEPADAHRRRSVQRMPMHGVVATAMGWAAGVLTYAVVSADASPIQMLIVSCAFALAGASSGCVTYMVLERAGRPMVAAAMRDAPPRRPMLGVRERMIVLWVVCSGVPLVGMLMMNIGRAIGWVPPSHTALDVPTVVLAAVCLLSGARAIALVSKSITDPLRGMRRAVDRVGEGEYDTKVDVYDSSELGVLQHGFNEMVDGLTERERLRDLFARHVGSEVAAQALSHDVGMHGVNTDVGVLFVDIEGSTRFAESADPTVVAEMLNRFFTIVAEVVERHHGFINKFEGDAALAVFGAPNPMEDPSAAALRAARELGAELEALHPLRVGIGVSAGRVFAGNIGAETRYEYTVIGDPVNECARLAEVAKSAKSNVLAGGAAVADLLGDAPATDDEADDDAGSEIVAHDEMWEWVSMGAITLRGRGAATELYAPIDLLPNGESPITDLVDGLIRKPLSILRGRR</sequence>
<dbReference type="InterPro" id="IPR003660">
    <property type="entry name" value="HAMP_dom"/>
</dbReference>
<dbReference type="SMART" id="SM00044">
    <property type="entry name" value="CYCc"/>
    <property type="match status" value="1"/>
</dbReference>
<evidence type="ECO:0000259" key="8">
    <source>
        <dbReference type="PROSITE" id="PS50125"/>
    </source>
</evidence>
<dbReference type="CDD" id="cd07302">
    <property type="entry name" value="CHD"/>
    <property type="match status" value="1"/>
</dbReference>
<keyword evidence="5 7" id="KW-1133">Transmembrane helix</keyword>
<evidence type="ECO:0000256" key="1">
    <source>
        <dbReference type="ARBA" id="ARBA00004651"/>
    </source>
</evidence>
<dbReference type="AlphaFoldDB" id="A0AAU4K0Z5"/>
<feature type="transmembrane region" description="Helical" evidence="7">
    <location>
        <begin position="152"/>
        <end position="172"/>
    </location>
</feature>
<dbReference type="GO" id="GO:0006171">
    <property type="term" value="P:cAMP biosynthetic process"/>
    <property type="evidence" value="ECO:0007669"/>
    <property type="project" value="TreeGrafter"/>
</dbReference>
<evidence type="ECO:0000313" key="10">
    <source>
        <dbReference type="EMBL" id="WUM19653.1"/>
    </source>
</evidence>
<comment type="subcellular location">
    <subcellularLocation>
        <location evidence="1">Cell membrane</location>
        <topology evidence="1">Multi-pass membrane protein</topology>
    </subcellularLocation>
</comment>
<proteinExistence type="inferred from homology"/>
<dbReference type="Pfam" id="PF00211">
    <property type="entry name" value="Guanylate_cyc"/>
    <property type="match status" value="1"/>
</dbReference>
<feature type="domain" description="Guanylate cyclase" evidence="8">
    <location>
        <begin position="373"/>
        <end position="496"/>
    </location>
</feature>
<feature type="transmembrane region" description="Helical" evidence="7">
    <location>
        <begin position="65"/>
        <end position="88"/>
    </location>
</feature>
<dbReference type="InterPro" id="IPR050697">
    <property type="entry name" value="Adenylyl/Guanylyl_Cyclase_3/4"/>
</dbReference>
<dbReference type="InterPro" id="IPR001054">
    <property type="entry name" value="A/G_cyclase"/>
</dbReference>
<dbReference type="GO" id="GO:0005886">
    <property type="term" value="C:plasma membrane"/>
    <property type="evidence" value="ECO:0007669"/>
    <property type="project" value="UniProtKB-SubCell"/>
</dbReference>
<keyword evidence="4 7" id="KW-0812">Transmembrane</keyword>